<organism evidence="3 4">
    <name type="scientific">Streptomyces mimosae</name>
    <dbReference type="NCBI Taxonomy" id="2586635"/>
    <lineage>
        <taxon>Bacteria</taxon>
        <taxon>Bacillati</taxon>
        <taxon>Actinomycetota</taxon>
        <taxon>Actinomycetes</taxon>
        <taxon>Kitasatosporales</taxon>
        <taxon>Streptomycetaceae</taxon>
        <taxon>Streptomyces</taxon>
    </lineage>
</organism>
<reference evidence="3" key="1">
    <citation type="submission" date="2019-10" db="EMBL/GenBank/DDBJ databases">
        <title>Nonomuraea sp. nov., isolated from Phyllanthus amarus.</title>
        <authorList>
            <person name="Klykleung N."/>
            <person name="Tanasupawat S."/>
        </authorList>
    </citation>
    <scope>NUCLEOTIDE SEQUENCE [LARGE SCALE GENOMIC DNA]</scope>
    <source>
        <strain evidence="3">3MP-10</strain>
    </source>
</reference>
<dbReference type="AlphaFoldDB" id="A0A5N6ACI0"/>
<proteinExistence type="predicted"/>
<gene>
    <name evidence="3" type="ORF">FH607_011045</name>
</gene>
<dbReference type="Pfam" id="PF12770">
    <property type="entry name" value="CHAT"/>
    <property type="match status" value="1"/>
</dbReference>
<name>A0A5N6ACI0_9ACTN</name>
<protein>
    <submittedName>
        <fullName evidence="3">CHAT domain-containing protein</fullName>
    </submittedName>
</protein>
<comment type="caution">
    <text evidence="3">The sequence shown here is derived from an EMBL/GenBank/DDBJ whole genome shotgun (WGS) entry which is preliminary data.</text>
</comment>
<dbReference type="Proteomes" id="UP000314251">
    <property type="component" value="Unassembled WGS sequence"/>
</dbReference>
<feature type="compositionally biased region" description="Gly residues" evidence="1">
    <location>
        <begin position="461"/>
        <end position="485"/>
    </location>
</feature>
<feature type="region of interest" description="Disordered" evidence="1">
    <location>
        <begin position="1217"/>
        <end position="1262"/>
    </location>
</feature>
<evidence type="ECO:0000313" key="3">
    <source>
        <dbReference type="EMBL" id="KAB8166361.1"/>
    </source>
</evidence>
<dbReference type="EMBL" id="VDLY02000006">
    <property type="protein sequence ID" value="KAB8166361.1"/>
    <property type="molecule type" value="Genomic_DNA"/>
</dbReference>
<feature type="region of interest" description="Disordered" evidence="1">
    <location>
        <begin position="17"/>
        <end position="60"/>
    </location>
</feature>
<evidence type="ECO:0000313" key="4">
    <source>
        <dbReference type="Proteomes" id="UP000314251"/>
    </source>
</evidence>
<feature type="domain" description="CHAT" evidence="2">
    <location>
        <begin position="910"/>
        <end position="1223"/>
    </location>
</feature>
<dbReference type="InterPro" id="IPR024983">
    <property type="entry name" value="CHAT_dom"/>
</dbReference>
<sequence>MDAEVVRALEAADRLLPATGAGLAGAGPSAEGAGPSAEGAGPGAEGAGAGPKEGAGPRPDLDATVARLARAERELGGGDEPGAALLWARLGGLYGRRYLLGVGTEADREEGTRLLRAARAVAGPGALDERERVRATWVLAALRLPMPQPGPGPGLEGWIPDAERIIAWGMRPTRHTRQILAEAAEAEALLRELEAARLPEPLPKEVARLRSTLALMRTLLGAGDLPGFVNLMDRLLRERPELTAVRPLLQGMLSMVRGHPALAQPPALEPAPAPALEPAPASAAKEPDEPDPTEVAALAMLAEIGAPGAVGTARLRELVETLRPAPGGSGDPARDAINLSLRAMGDAMLALRTGETDRVDRAYAGLRRAAAQLPPDHELATLLASLSGLIPSVATITRGNLRDEEATARVLGALNPEPLWDAPALSGPPHARRLAVLSRTLVLGLRLRRLWGESDAPAERGGWGGWAASDGPGGSDGAGGPGGSGTPDEAAIVDACVAELRALLAQVDRRDLVYPHVAAHLAVAHALRAWMRASVRDLRAALRLVEEIRADEATLPFVRQLFDSGWPLILAGSPTLKRDPDLILQAVAASRAALDSVESSLVNQRAMTLRNIAEALLTHHELTGDRRSLDEAVTESRRARAALVARADSAGTRDVLWTLARAHARRADRGLGDLRIAVEAGRLALRVVSDDVLMQVGAEHGLETARHGADRALRVAGWALAADDAAGAVRSLEVGRALVLRAAAVAEGVPERLAALGKGELAEEWRRAASAPAPEAEMGVGAGPTVPSRLRRLALDALRAAPGGPDELAAVPEPAELGAAVAASGADALVYLVPGLDGRDGAALLVRGPWKPVVALPLPGLSAAGRRPLEAYLTAAARRSGQRRAREAEAPEAEAGWEAALEELCAWAGPAVVGPLLARLAADGARRAPVRLVLVPCGNLGVVPWHAARLAGGHACEVAVFSYAASGAQFLEAAGRARRPVRERPVLVADPRLDLLWAADEVLTLRAAHYQRAALYGEFVTGRPPGGTSGAGTPEELLALLPGAEGGANGAGPASLLHIASHGEAGARPTVSALALAGTGGDETGDGGLLTVTRLLDRPGGGPAPGEPGPLVVLSACETDLSRRDHDEALTLTTALVARGATDAVGSRWTTGDGASALMMVVFHHQLAVEGLAPADALRAAQLWMLDPERRPPPGMDGQLAREARRPSLERVAEWAAFVHQGSPRPNPRRGPATKPSTAPPTNSATDSATDSATNSGKDEGR</sequence>
<feature type="compositionally biased region" description="Pro residues" evidence="1">
    <location>
        <begin position="267"/>
        <end position="277"/>
    </location>
</feature>
<feature type="region of interest" description="Disordered" evidence="1">
    <location>
        <begin position="461"/>
        <end position="487"/>
    </location>
</feature>
<feature type="region of interest" description="Disordered" evidence="1">
    <location>
        <begin position="263"/>
        <end position="290"/>
    </location>
</feature>
<feature type="compositionally biased region" description="Gly residues" evidence="1">
    <location>
        <begin position="40"/>
        <end position="53"/>
    </location>
</feature>
<keyword evidence="4" id="KW-1185">Reference proteome</keyword>
<accession>A0A5N6ACI0</accession>
<feature type="compositionally biased region" description="Polar residues" evidence="1">
    <location>
        <begin position="1235"/>
        <end position="1256"/>
    </location>
</feature>
<dbReference type="OrthoDB" id="4149784at2"/>
<dbReference type="RefSeq" id="WP_139667486.1">
    <property type="nucleotide sequence ID" value="NZ_VDLY02000006.1"/>
</dbReference>
<feature type="compositionally biased region" description="Low complexity" evidence="1">
    <location>
        <begin position="17"/>
        <end position="39"/>
    </location>
</feature>
<evidence type="ECO:0000256" key="1">
    <source>
        <dbReference type="SAM" id="MobiDB-lite"/>
    </source>
</evidence>
<evidence type="ECO:0000259" key="2">
    <source>
        <dbReference type="Pfam" id="PF12770"/>
    </source>
</evidence>